<gene>
    <name evidence="1" type="ORF">DET59_106215</name>
</gene>
<dbReference type="Proteomes" id="UP000252118">
    <property type="component" value="Unassembled WGS sequence"/>
</dbReference>
<comment type="caution">
    <text evidence="1">The sequence shown here is derived from an EMBL/GenBank/DDBJ whole genome shotgun (WGS) entry which is preliminary data.</text>
</comment>
<evidence type="ECO:0000313" key="2">
    <source>
        <dbReference type="Proteomes" id="UP000252118"/>
    </source>
</evidence>
<dbReference type="AlphaFoldDB" id="A0A366EPT5"/>
<dbReference type="RefSeq" id="WP_113969622.1">
    <property type="nucleotide sequence ID" value="NZ_QNRJ01000006.1"/>
</dbReference>
<sequence>MNVLIVSRGYARLFGFFLLFTRKWRGDFASSNYKIHLEPKNLEQIQATLRYDPVCVTYDPDFRFMIRFQDI</sequence>
<name>A0A366EPT5_9BACI</name>
<protein>
    <submittedName>
        <fullName evidence="1">Uncharacterized protein</fullName>
    </submittedName>
</protein>
<proteinExistence type="predicted"/>
<accession>A0A366EPT5</accession>
<dbReference type="EMBL" id="QNRJ01000006">
    <property type="protein sequence ID" value="RBP04423.1"/>
    <property type="molecule type" value="Genomic_DNA"/>
</dbReference>
<organism evidence="1 2">
    <name type="scientific">Rossellomorea aquimaris</name>
    <dbReference type="NCBI Taxonomy" id="189382"/>
    <lineage>
        <taxon>Bacteria</taxon>
        <taxon>Bacillati</taxon>
        <taxon>Bacillota</taxon>
        <taxon>Bacilli</taxon>
        <taxon>Bacillales</taxon>
        <taxon>Bacillaceae</taxon>
        <taxon>Rossellomorea</taxon>
    </lineage>
</organism>
<evidence type="ECO:0000313" key="1">
    <source>
        <dbReference type="EMBL" id="RBP04423.1"/>
    </source>
</evidence>
<reference evidence="1 2" key="1">
    <citation type="submission" date="2018-06" db="EMBL/GenBank/DDBJ databases">
        <title>Freshwater and sediment microbial communities from various areas in North America, analyzing microbe dynamics in response to fracking.</title>
        <authorList>
            <person name="Lamendella R."/>
        </authorList>
    </citation>
    <scope>NUCLEOTIDE SEQUENCE [LARGE SCALE GENOMIC DNA]</scope>
    <source>
        <strain evidence="1 2">97B</strain>
    </source>
</reference>